<feature type="active site" description="Proton donor" evidence="4">
    <location>
        <position position="186"/>
    </location>
</feature>
<evidence type="ECO:0000256" key="6">
    <source>
        <dbReference type="RuleBase" id="RU361187"/>
    </source>
</evidence>
<evidence type="ECO:0000313" key="8">
    <source>
        <dbReference type="Proteomes" id="UP000435304"/>
    </source>
</evidence>
<dbReference type="AlphaFoldDB" id="A0A6A9UT71"/>
<dbReference type="EMBL" id="WPCU01000005">
    <property type="protein sequence ID" value="MVA76013.1"/>
    <property type="molecule type" value="Genomic_DNA"/>
</dbReference>
<protein>
    <submittedName>
        <fullName evidence="7">Family 43 glycosylhydrolase</fullName>
    </submittedName>
</protein>
<dbReference type="GO" id="GO:0005975">
    <property type="term" value="P:carbohydrate metabolic process"/>
    <property type="evidence" value="ECO:0007669"/>
    <property type="project" value="InterPro"/>
</dbReference>
<evidence type="ECO:0000256" key="4">
    <source>
        <dbReference type="PIRSR" id="PIRSR606710-1"/>
    </source>
</evidence>
<gene>
    <name evidence="7" type="ORF">GC722_08250</name>
</gene>
<evidence type="ECO:0000256" key="2">
    <source>
        <dbReference type="ARBA" id="ARBA00022801"/>
    </source>
</evidence>
<accession>A0A6A9UT71</accession>
<dbReference type="CDD" id="cd08999">
    <property type="entry name" value="GH43_ABN-like"/>
    <property type="match status" value="1"/>
</dbReference>
<dbReference type="SUPFAM" id="SSF75005">
    <property type="entry name" value="Arabinanase/levansucrase/invertase"/>
    <property type="match status" value="1"/>
</dbReference>
<comment type="similarity">
    <text evidence="1 6">Belongs to the glycosyl hydrolase 43 family.</text>
</comment>
<organism evidence="7 8">
    <name type="scientific">Auraticoccus cholistanensis</name>
    <dbReference type="NCBI Taxonomy" id="2656650"/>
    <lineage>
        <taxon>Bacteria</taxon>
        <taxon>Bacillati</taxon>
        <taxon>Actinomycetota</taxon>
        <taxon>Actinomycetes</taxon>
        <taxon>Propionibacteriales</taxon>
        <taxon>Propionibacteriaceae</taxon>
        <taxon>Auraticoccus</taxon>
    </lineage>
</organism>
<dbReference type="RefSeq" id="WP_331714548.1">
    <property type="nucleotide sequence ID" value="NZ_WPCU01000005.1"/>
</dbReference>
<keyword evidence="3 6" id="KW-0326">Glycosidase</keyword>
<keyword evidence="8" id="KW-1185">Reference proteome</keyword>
<dbReference type="InterPro" id="IPR006710">
    <property type="entry name" value="Glyco_hydro_43"/>
</dbReference>
<comment type="caution">
    <text evidence="7">The sequence shown here is derived from an EMBL/GenBank/DDBJ whole genome shotgun (WGS) entry which is preliminary data.</text>
</comment>
<dbReference type="InterPro" id="IPR023296">
    <property type="entry name" value="Glyco_hydro_beta-prop_sf"/>
</dbReference>
<dbReference type="Pfam" id="PF04616">
    <property type="entry name" value="Glyco_hydro_43"/>
    <property type="match status" value="1"/>
</dbReference>
<dbReference type="InterPro" id="IPR051795">
    <property type="entry name" value="Glycosyl_Hydrlase_43"/>
</dbReference>
<dbReference type="Proteomes" id="UP000435304">
    <property type="component" value="Unassembled WGS sequence"/>
</dbReference>
<feature type="active site" description="Proton acceptor" evidence="4">
    <location>
        <position position="15"/>
    </location>
</feature>
<dbReference type="PANTHER" id="PTHR42812">
    <property type="entry name" value="BETA-XYLOSIDASE"/>
    <property type="match status" value="1"/>
</dbReference>
<evidence type="ECO:0000256" key="5">
    <source>
        <dbReference type="PIRSR" id="PIRSR606710-2"/>
    </source>
</evidence>
<evidence type="ECO:0000256" key="1">
    <source>
        <dbReference type="ARBA" id="ARBA00009865"/>
    </source>
</evidence>
<keyword evidence="2 6" id="KW-0378">Hydrolase</keyword>
<evidence type="ECO:0000256" key="3">
    <source>
        <dbReference type="ARBA" id="ARBA00023295"/>
    </source>
</evidence>
<reference evidence="7 8" key="1">
    <citation type="submission" date="2019-12" db="EMBL/GenBank/DDBJ databases">
        <title>Auraticoccus cholistani sp. nov., an actinomycete isolated from soil of Cholistan desert.</title>
        <authorList>
            <person name="Cheema M.T."/>
        </authorList>
    </citation>
    <scope>NUCLEOTIDE SEQUENCE [LARGE SCALE GENOMIC DNA]</scope>
    <source>
        <strain evidence="7 8">F435</strain>
    </source>
</reference>
<evidence type="ECO:0000313" key="7">
    <source>
        <dbReference type="EMBL" id="MVA76013.1"/>
    </source>
</evidence>
<dbReference type="GO" id="GO:0004553">
    <property type="term" value="F:hydrolase activity, hydrolyzing O-glycosyl compounds"/>
    <property type="evidence" value="ECO:0007669"/>
    <property type="project" value="InterPro"/>
</dbReference>
<dbReference type="PANTHER" id="PTHR42812:SF5">
    <property type="entry name" value="ENDO-ARABINASE"/>
    <property type="match status" value="1"/>
</dbReference>
<dbReference type="Gene3D" id="2.115.10.20">
    <property type="entry name" value="Glycosyl hydrolase domain, family 43"/>
    <property type="match status" value="1"/>
</dbReference>
<sequence length="303" mass="33214">MQRWTNPVYPHNFPDPQIVRTEDGWLAIATNGPGGNVQALTSQDLVSWQPAPDALPTLPSWTRPGRVWAPEIIEVDGRWVMYYTTPGPDSRLQCVSTATADRPEGPYTDVRSGPLVFESAVGGSIDASPFRDQDGSLWLLWKNDGNAVGVDTWISLQQLSADGTELVGQPRRVVKQDREWEGTLVEGPCLWRVDGSYHLFYSGNGFASPDYAVGHAVADSLTGPWTKDPEPLLVGNDVAAGPGHCSLFADGDRVWMVYHAWMPGAVGTRDPGRTMWLSQVHFDGAAVRVDEPRLENTLVPAPR</sequence>
<proteinExistence type="inferred from homology"/>
<feature type="site" description="Important for catalytic activity, responsible for pKa modulation of the active site Glu and correct orientation of both the proton donor and substrate" evidence="5">
    <location>
        <position position="126"/>
    </location>
</feature>
<name>A0A6A9UT71_9ACTN</name>